<accession>A0AB38QZE1</accession>
<organism evidence="3 4">
    <name type="scientific">Parageobacillus thermoglucosidasius</name>
    <name type="common">Geobacillus thermoglucosidasius</name>
    <dbReference type="NCBI Taxonomy" id="1426"/>
    <lineage>
        <taxon>Bacteria</taxon>
        <taxon>Bacillati</taxon>
        <taxon>Bacillota</taxon>
        <taxon>Bacilli</taxon>
        <taxon>Bacillales</taxon>
        <taxon>Anoxybacillaceae</taxon>
        <taxon>Parageobacillus</taxon>
    </lineage>
</organism>
<name>A0AB38QZE1_PARTM</name>
<proteinExistence type="predicted"/>
<sequence>MIVRKKMKIVSLVFLLVMVFCFPLGGTDQAEATAPDGFVIHADKVVGTLDLGGIIIGVPGGLIGELPIAFLQAKIYGLTLTKLVRTGHGTMVLTIKSNDIVHVNFMNARVTGLDIGGLCFDGIPIIEQCLKDVTLSAVNLTTNNIQIPNMSVETSFDPEEVSQVQSLAESLSQQDLEKEVENLILAIHELENGKEGNEIETFKEVQKDIPKLQEQADQIAILINEAEQQRQQAENQADHLEKEINQGKELIGKPDELKEAVQTLGKQQKDLTIHMERFTVTLQKADEFLQEAKESLEAKEKVVKRVSEILKKWKLAESSGIGKEVADTKRKLHAIGEKVWKSYEIIDKLKIQKQTLNDRIDQMNGSIETLIQNIDKQREQNEEKVLPEKPDNGNESTSTSIESSEGTTETMDLTD</sequence>
<evidence type="ECO:0000313" key="4">
    <source>
        <dbReference type="Proteomes" id="UP001058458"/>
    </source>
</evidence>
<dbReference type="RefSeq" id="WP_256833235.1">
    <property type="nucleotide sequence ID" value="NZ_CP063414.1"/>
</dbReference>
<dbReference type="EMBL" id="CP063414">
    <property type="protein sequence ID" value="UOE75819.1"/>
    <property type="molecule type" value="Genomic_DNA"/>
</dbReference>
<evidence type="ECO:0000313" key="3">
    <source>
        <dbReference type="EMBL" id="UOE75819.1"/>
    </source>
</evidence>
<feature type="compositionally biased region" description="Basic and acidic residues" evidence="2">
    <location>
        <begin position="375"/>
        <end position="392"/>
    </location>
</feature>
<keyword evidence="1" id="KW-0175">Coiled coil</keyword>
<evidence type="ECO:0000256" key="1">
    <source>
        <dbReference type="SAM" id="Coils"/>
    </source>
</evidence>
<dbReference type="Proteomes" id="UP001058458">
    <property type="component" value="Chromosome"/>
</dbReference>
<gene>
    <name evidence="3" type="ORF">IMI45_16145</name>
</gene>
<dbReference type="AlphaFoldDB" id="A0AB38QZE1"/>
<evidence type="ECO:0000256" key="2">
    <source>
        <dbReference type="SAM" id="MobiDB-lite"/>
    </source>
</evidence>
<feature type="coiled-coil region" evidence="1">
    <location>
        <begin position="282"/>
        <end position="309"/>
    </location>
</feature>
<feature type="coiled-coil region" evidence="1">
    <location>
        <begin position="173"/>
        <end position="250"/>
    </location>
</feature>
<protein>
    <submittedName>
        <fullName evidence="3">Uncharacterized protein</fullName>
    </submittedName>
</protein>
<reference evidence="3" key="1">
    <citation type="submission" date="2020-10" db="EMBL/GenBank/DDBJ databases">
        <authorList>
            <person name="Delgado J.A."/>
            <person name="Gonzalez J.M."/>
        </authorList>
    </citation>
    <scope>NUCLEOTIDE SEQUENCE</scope>
    <source>
        <strain evidence="3">23.6</strain>
    </source>
</reference>
<feature type="compositionally biased region" description="Low complexity" evidence="2">
    <location>
        <begin position="395"/>
        <end position="415"/>
    </location>
</feature>
<feature type="region of interest" description="Disordered" evidence="2">
    <location>
        <begin position="373"/>
        <end position="415"/>
    </location>
</feature>